<dbReference type="Proteomes" id="UP000827092">
    <property type="component" value="Unassembled WGS sequence"/>
</dbReference>
<evidence type="ECO:0000313" key="2">
    <source>
        <dbReference type="Proteomes" id="UP000827092"/>
    </source>
</evidence>
<keyword evidence="2" id="KW-1185">Reference proteome</keyword>
<name>A0AAV6UQ73_9ARAC</name>
<sequence>MAARKFSPASVQDCVTIVTQTKLSEQARYDVYSNKSQKQQAELCILKLLCTRIPTSGIRTLRIPWHTSSLDHGILSKKKRRSKTISN</sequence>
<gene>
    <name evidence="1" type="ORF">JTE90_026789</name>
</gene>
<dbReference type="AlphaFoldDB" id="A0AAV6UQ73"/>
<organism evidence="1 2">
    <name type="scientific">Oedothorax gibbosus</name>
    <dbReference type="NCBI Taxonomy" id="931172"/>
    <lineage>
        <taxon>Eukaryota</taxon>
        <taxon>Metazoa</taxon>
        <taxon>Ecdysozoa</taxon>
        <taxon>Arthropoda</taxon>
        <taxon>Chelicerata</taxon>
        <taxon>Arachnida</taxon>
        <taxon>Araneae</taxon>
        <taxon>Araneomorphae</taxon>
        <taxon>Entelegynae</taxon>
        <taxon>Araneoidea</taxon>
        <taxon>Linyphiidae</taxon>
        <taxon>Erigoninae</taxon>
        <taxon>Oedothorax</taxon>
    </lineage>
</organism>
<comment type="caution">
    <text evidence="1">The sequence shown here is derived from an EMBL/GenBank/DDBJ whole genome shotgun (WGS) entry which is preliminary data.</text>
</comment>
<protein>
    <submittedName>
        <fullName evidence="1">Uncharacterized protein</fullName>
    </submittedName>
</protein>
<proteinExistence type="predicted"/>
<evidence type="ECO:0000313" key="1">
    <source>
        <dbReference type="EMBL" id="KAG8186370.1"/>
    </source>
</evidence>
<reference evidence="1 2" key="1">
    <citation type="journal article" date="2022" name="Nat. Ecol. Evol.">
        <title>A masculinizing supergene underlies an exaggerated male reproductive morph in a spider.</title>
        <authorList>
            <person name="Hendrickx F."/>
            <person name="De Corte Z."/>
            <person name="Sonet G."/>
            <person name="Van Belleghem S.M."/>
            <person name="Kostlbacher S."/>
            <person name="Vangestel C."/>
        </authorList>
    </citation>
    <scope>NUCLEOTIDE SEQUENCE [LARGE SCALE GENOMIC DNA]</scope>
    <source>
        <strain evidence="1">W744_W776</strain>
    </source>
</reference>
<dbReference type="EMBL" id="JAFNEN010000304">
    <property type="protein sequence ID" value="KAG8186370.1"/>
    <property type="molecule type" value="Genomic_DNA"/>
</dbReference>
<accession>A0AAV6UQ73</accession>